<name>A0A2Z7AK57_9LAMI</name>
<dbReference type="Proteomes" id="UP000250235">
    <property type="component" value="Unassembled WGS sequence"/>
</dbReference>
<evidence type="ECO:0000313" key="2">
    <source>
        <dbReference type="EMBL" id="KZV22093.1"/>
    </source>
</evidence>
<keyword evidence="3" id="KW-1185">Reference proteome</keyword>
<reference evidence="2 3" key="1">
    <citation type="journal article" date="2015" name="Proc. Natl. Acad. Sci. U.S.A.">
        <title>The resurrection genome of Boea hygrometrica: A blueprint for survival of dehydration.</title>
        <authorList>
            <person name="Xiao L."/>
            <person name="Yang G."/>
            <person name="Zhang L."/>
            <person name="Yang X."/>
            <person name="Zhao S."/>
            <person name="Ji Z."/>
            <person name="Zhou Q."/>
            <person name="Hu M."/>
            <person name="Wang Y."/>
            <person name="Chen M."/>
            <person name="Xu Y."/>
            <person name="Jin H."/>
            <person name="Xiao X."/>
            <person name="Hu G."/>
            <person name="Bao F."/>
            <person name="Hu Y."/>
            <person name="Wan P."/>
            <person name="Li L."/>
            <person name="Deng X."/>
            <person name="Kuang T."/>
            <person name="Xiang C."/>
            <person name="Zhu J.K."/>
            <person name="Oliver M.J."/>
            <person name="He Y."/>
        </authorList>
    </citation>
    <scope>NUCLEOTIDE SEQUENCE [LARGE SCALE GENOMIC DNA]</scope>
    <source>
        <strain evidence="3">cv. XS01</strain>
    </source>
</reference>
<feature type="region of interest" description="Disordered" evidence="1">
    <location>
        <begin position="87"/>
        <end position="130"/>
    </location>
</feature>
<organism evidence="2 3">
    <name type="scientific">Dorcoceras hygrometricum</name>
    <dbReference type="NCBI Taxonomy" id="472368"/>
    <lineage>
        <taxon>Eukaryota</taxon>
        <taxon>Viridiplantae</taxon>
        <taxon>Streptophyta</taxon>
        <taxon>Embryophyta</taxon>
        <taxon>Tracheophyta</taxon>
        <taxon>Spermatophyta</taxon>
        <taxon>Magnoliopsida</taxon>
        <taxon>eudicotyledons</taxon>
        <taxon>Gunneridae</taxon>
        <taxon>Pentapetalae</taxon>
        <taxon>asterids</taxon>
        <taxon>lamiids</taxon>
        <taxon>Lamiales</taxon>
        <taxon>Gesneriaceae</taxon>
        <taxon>Didymocarpoideae</taxon>
        <taxon>Trichosporeae</taxon>
        <taxon>Loxocarpinae</taxon>
        <taxon>Dorcoceras</taxon>
    </lineage>
</organism>
<accession>A0A2Z7AK57</accession>
<dbReference type="AlphaFoldDB" id="A0A2Z7AK57"/>
<proteinExistence type="predicted"/>
<evidence type="ECO:0000313" key="3">
    <source>
        <dbReference type="Proteomes" id="UP000250235"/>
    </source>
</evidence>
<protein>
    <submittedName>
        <fullName evidence="2">Uncharacterized protein</fullName>
    </submittedName>
</protein>
<feature type="compositionally biased region" description="Basic residues" evidence="1">
    <location>
        <begin position="114"/>
        <end position="125"/>
    </location>
</feature>
<gene>
    <name evidence="2" type="ORF">F511_09106</name>
</gene>
<sequence length="788" mass="88754">MASSFTTNALQINFDSVLEITDNGEMVGSFDEVTHERFLMMTAIHFGIQGDPIVTMGEETIFPHLKILSAKAVKTYIATNKTIDARGKTDEPGVAKISRSKKRPIATGDEPAVTKKKRTSKRKASSSKDKMEIVSVAQEAIPLQTFDPSTAVFVEKRAAVEEAVGEQSDEPTADTIEKETVSTADEVDNVIAQVLAEIAQMKEIETAKTEQPMKQMSENKQFLRSSDVTAEATETDVVMEQADFVEPEIAEGTEMGTILTDSEVTKSDNILVEVDESSAATTAKEIVLATVTVEYNTEAICFWKFGPQCPTSPLLPPRKAPLEDFDGYRTSANTHPHKRHLYGLLDSTMHTSRNCVTNYIHKFNLSPVDMLTSSLLLTAFSSRYADVIIADTSSCATDSRLLLFIFFFDISSSRLHRFCSISHFRMRPVIFPPKRSNEQDSLLCNMLTSALLIPASSNRYADVMLSPVDMLTSSLLLTAFSSRYADVIVADTSSCATDSRLLLFVFFFDISSSRLHRFCSRSHFRMRPVLLPLKWSNEQDSLLCTVLTSLNKDIAAKEEDVLTWAETDSVQVALQRKVHILSKYREMLLRKLLESHRANFSFGQPWSVMALQIIDLLSVAHSTSVKHLLMQRQAHGLQWTNPCFSMLFEGALDRGFYIPRYHKIIVLNCWLRLLRRIGDVWVVEDGYDRWVHEDETPVSQLMVQLPQRTSLESLAPIFLFFQPVQCLSASSPLPVKTWGWYRTRIGLNDDFRAIRLPGYQMSYLVKDFDSIRVLEQLSYRVSLFSLSG</sequence>
<evidence type="ECO:0000256" key="1">
    <source>
        <dbReference type="SAM" id="MobiDB-lite"/>
    </source>
</evidence>
<dbReference type="EMBL" id="KV014462">
    <property type="protein sequence ID" value="KZV22093.1"/>
    <property type="molecule type" value="Genomic_DNA"/>
</dbReference>